<feature type="DNA-binding region" description="H-T-H motif" evidence="4">
    <location>
        <begin position="28"/>
        <end position="47"/>
    </location>
</feature>
<gene>
    <name evidence="6" type="ORF">VF08_24760</name>
</gene>
<dbReference type="SUPFAM" id="SSF46689">
    <property type="entry name" value="Homeodomain-like"/>
    <property type="match status" value="1"/>
</dbReference>
<dbReference type="Proteomes" id="UP000222310">
    <property type="component" value="Unassembled WGS sequence"/>
</dbReference>
<dbReference type="PANTHER" id="PTHR47506">
    <property type="entry name" value="TRANSCRIPTIONAL REGULATORY PROTEIN"/>
    <property type="match status" value="1"/>
</dbReference>
<dbReference type="SUPFAM" id="SSF48498">
    <property type="entry name" value="Tetracyclin repressor-like, C-terminal domain"/>
    <property type="match status" value="1"/>
</dbReference>
<evidence type="ECO:0000256" key="1">
    <source>
        <dbReference type="ARBA" id="ARBA00023015"/>
    </source>
</evidence>
<dbReference type="PROSITE" id="PS50977">
    <property type="entry name" value="HTH_TETR_2"/>
    <property type="match status" value="1"/>
</dbReference>
<name>A0A9Q5Z8Q0_NOSLI</name>
<evidence type="ECO:0000256" key="3">
    <source>
        <dbReference type="ARBA" id="ARBA00023163"/>
    </source>
</evidence>
<dbReference type="PRINTS" id="PR00455">
    <property type="entry name" value="HTHTETR"/>
</dbReference>
<dbReference type="GeneID" id="57094073"/>
<organism evidence="6 7">
    <name type="scientific">Nostoc linckia z8</name>
    <dbReference type="NCBI Taxonomy" id="1628746"/>
    <lineage>
        <taxon>Bacteria</taxon>
        <taxon>Bacillati</taxon>
        <taxon>Cyanobacteriota</taxon>
        <taxon>Cyanophyceae</taxon>
        <taxon>Nostocales</taxon>
        <taxon>Nostocaceae</taxon>
        <taxon>Nostoc</taxon>
    </lineage>
</organism>
<reference evidence="6 7" key="1">
    <citation type="submission" date="2015-02" db="EMBL/GenBank/DDBJ databases">
        <title>Nostoc linckia genome annotation.</title>
        <authorList>
            <person name="Zhou Z."/>
        </authorList>
    </citation>
    <scope>NUCLEOTIDE SEQUENCE [LARGE SCALE GENOMIC DNA]</scope>
    <source>
        <strain evidence="7">z8</strain>
    </source>
</reference>
<dbReference type="InterPro" id="IPR011075">
    <property type="entry name" value="TetR_C"/>
</dbReference>
<dbReference type="Pfam" id="PF00440">
    <property type="entry name" value="TetR_N"/>
    <property type="match status" value="1"/>
</dbReference>
<dbReference type="PROSITE" id="PS01081">
    <property type="entry name" value="HTH_TETR_1"/>
    <property type="match status" value="1"/>
</dbReference>
<proteinExistence type="predicted"/>
<keyword evidence="3" id="KW-0804">Transcription</keyword>
<dbReference type="InterPro" id="IPR009057">
    <property type="entry name" value="Homeodomain-like_sf"/>
</dbReference>
<evidence type="ECO:0000313" key="6">
    <source>
        <dbReference type="EMBL" id="PHK00035.1"/>
    </source>
</evidence>
<dbReference type="Pfam" id="PF16925">
    <property type="entry name" value="TetR_C_13"/>
    <property type="match status" value="1"/>
</dbReference>
<dbReference type="InterPro" id="IPR023772">
    <property type="entry name" value="DNA-bd_HTH_TetR-type_CS"/>
</dbReference>
<dbReference type="AlphaFoldDB" id="A0A9Q5Z8Q0"/>
<evidence type="ECO:0000256" key="4">
    <source>
        <dbReference type="PROSITE-ProRule" id="PRU00335"/>
    </source>
</evidence>
<dbReference type="Gene3D" id="1.10.357.10">
    <property type="entry name" value="Tetracycline Repressor, domain 2"/>
    <property type="match status" value="1"/>
</dbReference>
<dbReference type="PANTHER" id="PTHR47506:SF3">
    <property type="entry name" value="HTH-TYPE TRANSCRIPTIONAL REGULATOR LMRA"/>
    <property type="match status" value="1"/>
</dbReference>
<accession>A0A9Q5Z8Q0</accession>
<evidence type="ECO:0000313" key="7">
    <source>
        <dbReference type="Proteomes" id="UP000222310"/>
    </source>
</evidence>
<evidence type="ECO:0000259" key="5">
    <source>
        <dbReference type="PROSITE" id="PS50977"/>
    </source>
</evidence>
<keyword evidence="1" id="KW-0805">Transcription regulation</keyword>
<sequence>MSKGEETKSRILQEAAELFNQQGYAGSSMSDIMRVTGLQKGGIYNHFQSKDDLALQAFEFAIARIQQHTRAALRNKRYATERLQAIIGVFSSFAENPPIKGGCPLLNTAVESDDTHPALRHCAQQAMNSWLNLIHRVIQTGIAKGEIRPDTDADEIATVIIASLEGAIMLSKLYGDSIHMHRVINHLNQYIETYQIVGNRE</sequence>
<comment type="caution">
    <text evidence="6">The sequence shown here is derived from an EMBL/GenBank/DDBJ whole genome shotgun (WGS) entry which is preliminary data.</text>
</comment>
<evidence type="ECO:0000256" key="2">
    <source>
        <dbReference type="ARBA" id="ARBA00023125"/>
    </source>
</evidence>
<dbReference type="InterPro" id="IPR001647">
    <property type="entry name" value="HTH_TetR"/>
</dbReference>
<dbReference type="GO" id="GO:0003677">
    <property type="term" value="F:DNA binding"/>
    <property type="evidence" value="ECO:0007669"/>
    <property type="project" value="UniProtKB-UniRule"/>
</dbReference>
<dbReference type="EMBL" id="LAHD01000084">
    <property type="protein sequence ID" value="PHK00035.1"/>
    <property type="molecule type" value="Genomic_DNA"/>
</dbReference>
<dbReference type="RefSeq" id="WP_099072896.1">
    <property type="nucleotide sequence ID" value="NZ_LAHD01000084.1"/>
</dbReference>
<feature type="domain" description="HTH tetR-type" evidence="5">
    <location>
        <begin position="5"/>
        <end position="65"/>
    </location>
</feature>
<protein>
    <submittedName>
        <fullName evidence="6">TetR family transcriptional regulator</fullName>
    </submittedName>
</protein>
<dbReference type="InterPro" id="IPR036271">
    <property type="entry name" value="Tet_transcr_reg_TetR-rel_C_sf"/>
</dbReference>
<keyword evidence="2 4" id="KW-0238">DNA-binding</keyword>